<name>A0A6C0BBE6_9ZZZZ</name>
<dbReference type="AlphaFoldDB" id="A0A6C0BBE6"/>
<sequence>MFILPFIHIKKKSHSVIQIFLAKGGTALLRADDPAAFCKENDIPFSSIRQKDSIAFVNVIKEELQGEAFYSFHEEETEGLEVWKTFIWMGEKDTDLLNVNKQYSLYPTLSGHSPYTLLVDCMV</sequence>
<accession>A0A6C0BBE6</accession>
<evidence type="ECO:0000313" key="1">
    <source>
        <dbReference type="EMBL" id="QHS89370.1"/>
    </source>
</evidence>
<reference evidence="1" key="1">
    <citation type="journal article" date="2020" name="Nature">
        <title>Giant virus diversity and host interactions through global metagenomics.</title>
        <authorList>
            <person name="Schulz F."/>
            <person name="Roux S."/>
            <person name="Paez-Espino D."/>
            <person name="Jungbluth S."/>
            <person name="Walsh D.A."/>
            <person name="Denef V.J."/>
            <person name="McMahon K.D."/>
            <person name="Konstantinidis K.T."/>
            <person name="Eloe-Fadrosh E.A."/>
            <person name="Kyrpides N.C."/>
            <person name="Woyke T."/>
        </authorList>
    </citation>
    <scope>NUCLEOTIDE SEQUENCE</scope>
    <source>
        <strain evidence="1">GVMAG-M-3300010158-60</strain>
    </source>
</reference>
<proteinExistence type="predicted"/>
<dbReference type="EMBL" id="MN739108">
    <property type="protein sequence ID" value="QHS89370.1"/>
    <property type="molecule type" value="Genomic_DNA"/>
</dbReference>
<organism evidence="1">
    <name type="scientific">viral metagenome</name>
    <dbReference type="NCBI Taxonomy" id="1070528"/>
    <lineage>
        <taxon>unclassified sequences</taxon>
        <taxon>metagenomes</taxon>
        <taxon>organismal metagenomes</taxon>
    </lineage>
</organism>
<protein>
    <submittedName>
        <fullName evidence="1">Uncharacterized protein</fullName>
    </submittedName>
</protein>